<feature type="disulfide bond" evidence="19">
    <location>
        <begin position="118"/>
        <end position="319"/>
    </location>
</feature>
<dbReference type="GO" id="GO:0006979">
    <property type="term" value="P:response to oxidative stress"/>
    <property type="evidence" value="ECO:0007669"/>
    <property type="project" value="UniProtKB-UniRule"/>
</dbReference>
<keyword evidence="5 20" id="KW-0964">Secreted</keyword>
<dbReference type="eggNOG" id="ENOG502QPI1">
    <property type="taxonomic scope" value="Eukaryota"/>
</dbReference>
<feature type="disulfide bond" evidence="19">
    <location>
        <begin position="32"/>
        <end position="112"/>
    </location>
</feature>
<evidence type="ECO:0000256" key="13">
    <source>
        <dbReference type="ARBA" id="ARBA00023157"/>
    </source>
</evidence>
<dbReference type="GO" id="GO:0020037">
    <property type="term" value="F:heme binding"/>
    <property type="evidence" value="ECO:0007669"/>
    <property type="project" value="UniProtKB-UniRule"/>
</dbReference>
<dbReference type="STRING" id="109376.A0A0D3B9J9"/>
<feature type="binding site" description="axial binding residue" evidence="17">
    <location>
        <position position="190"/>
    </location>
    <ligand>
        <name>heme b</name>
        <dbReference type="ChEBI" id="CHEBI:60344"/>
    </ligand>
    <ligandPart>
        <name>Fe</name>
        <dbReference type="ChEBI" id="CHEBI:18248"/>
    </ligandPart>
</feature>
<comment type="cofactor">
    <cofactor evidence="17 20">
        <name>heme b</name>
        <dbReference type="ChEBI" id="CHEBI:60344"/>
    </cofactor>
    <text evidence="17 20">Binds 1 heme b (iron(II)-protoporphyrin IX) group per subunit.</text>
</comment>
<evidence type="ECO:0000256" key="14">
    <source>
        <dbReference type="ARBA" id="ARBA00023324"/>
    </source>
</evidence>
<evidence type="ECO:0000313" key="22">
    <source>
        <dbReference type="EnsemblPlants" id="Bo3g057140.1"/>
    </source>
</evidence>
<keyword evidence="7 20" id="KW-0349">Heme</keyword>
<feature type="binding site" evidence="17">
    <location>
        <position position="71"/>
    </location>
    <ligand>
        <name>Ca(2+)</name>
        <dbReference type="ChEBI" id="CHEBI:29108"/>
        <label>1</label>
    </ligand>
</feature>
<dbReference type="PRINTS" id="PR00458">
    <property type="entry name" value="PEROXIDASE"/>
</dbReference>
<comment type="subcellular location">
    <subcellularLocation>
        <location evidence="20">Secreted</location>
    </subcellularLocation>
</comment>
<dbReference type="GO" id="GO:0005576">
    <property type="term" value="C:extracellular region"/>
    <property type="evidence" value="ECO:0007669"/>
    <property type="project" value="UniProtKB-SubCell"/>
</dbReference>
<accession>A0A0D3B9J9</accession>
<evidence type="ECO:0000256" key="8">
    <source>
        <dbReference type="ARBA" id="ARBA00022723"/>
    </source>
</evidence>
<evidence type="ECO:0000256" key="2">
    <source>
        <dbReference type="ARBA" id="ARBA00002322"/>
    </source>
</evidence>
<evidence type="ECO:0000256" key="3">
    <source>
        <dbReference type="ARBA" id="ARBA00006873"/>
    </source>
</evidence>
<feature type="site" description="Transition state stabilizer" evidence="18">
    <location>
        <position position="59"/>
    </location>
</feature>
<dbReference type="OrthoDB" id="2113341at2759"/>
<feature type="binding site" evidence="17">
    <location>
        <position position="191"/>
    </location>
    <ligand>
        <name>Ca(2+)</name>
        <dbReference type="ChEBI" id="CHEBI:29108"/>
        <label>2</label>
    </ligand>
</feature>
<evidence type="ECO:0000256" key="6">
    <source>
        <dbReference type="ARBA" id="ARBA00022559"/>
    </source>
</evidence>
<evidence type="ECO:0000256" key="10">
    <source>
        <dbReference type="ARBA" id="ARBA00022837"/>
    </source>
</evidence>
<feature type="domain" description="Plant heme peroxidase family profile" evidence="21">
    <location>
        <begin position="22"/>
        <end position="323"/>
    </location>
</feature>
<dbReference type="Proteomes" id="UP000032141">
    <property type="component" value="Chromosome C3"/>
</dbReference>
<reference evidence="22" key="2">
    <citation type="submission" date="2015-03" db="UniProtKB">
        <authorList>
            <consortium name="EnsemblPlants"/>
        </authorList>
    </citation>
    <scope>IDENTIFICATION</scope>
</reference>
<keyword evidence="23" id="KW-1185">Reference proteome</keyword>
<dbReference type="PANTHER" id="PTHR31517">
    <property type="match status" value="1"/>
</dbReference>
<dbReference type="PRINTS" id="PR00461">
    <property type="entry name" value="PLPEROXIDASE"/>
</dbReference>
<dbReference type="AlphaFoldDB" id="A0A0D3B9J9"/>
<dbReference type="GO" id="GO:0042744">
    <property type="term" value="P:hydrogen peroxide catabolic process"/>
    <property type="evidence" value="ECO:0007669"/>
    <property type="project" value="UniProtKB-KW"/>
</dbReference>
<keyword evidence="9 20" id="KW-0732">Signal</keyword>
<comment type="similarity">
    <text evidence="20">Belongs to the peroxidase family. Classical plant (class III) peroxidase subfamily.</text>
</comment>
<feature type="binding site" evidence="17">
    <location>
        <position position="251"/>
    </location>
    <ligand>
        <name>Ca(2+)</name>
        <dbReference type="ChEBI" id="CHEBI:29108"/>
        <label>2</label>
    </ligand>
</feature>
<keyword evidence="13 19" id="KW-1015">Disulfide bond</keyword>
<dbReference type="KEGG" id="boe:106333069"/>
<feature type="binding site" evidence="16">
    <location>
        <position position="160"/>
    </location>
    <ligand>
        <name>substrate</name>
    </ligand>
</feature>
<evidence type="ECO:0000256" key="16">
    <source>
        <dbReference type="PIRSR" id="PIRSR600823-2"/>
    </source>
</evidence>
<dbReference type="OMA" id="REAGPNK"/>
<feature type="signal peptide" evidence="20">
    <location>
        <begin position="1"/>
        <end position="21"/>
    </location>
</feature>
<dbReference type="InterPro" id="IPR002016">
    <property type="entry name" value="Haem_peroxidase"/>
</dbReference>
<feature type="binding site" evidence="17">
    <location>
        <position position="69"/>
    </location>
    <ligand>
        <name>Ca(2+)</name>
        <dbReference type="ChEBI" id="CHEBI:29108"/>
        <label>1</label>
    </ligand>
</feature>
<dbReference type="CDD" id="cd00693">
    <property type="entry name" value="secretory_peroxidase"/>
    <property type="match status" value="1"/>
</dbReference>
<dbReference type="EC" id="1.11.1.7" evidence="4 20"/>
<keyword evidence="8 17" id="KW-0479">Metal-binding</keyword>
<dbReference type="EnsemblPlants" id="Bo3g057140.1">
    <property type="protein sequence ID" value="Bo3g057140.1"/>
    <property type="gene ID" value="Bo3g057140"/>
</dbReference>
<reference evidence="22 23" key="1">
    <citation type="journal article" date="2014" name="Genome Biol.">
        <title>Transcriptome and methylome profiling reveals relics of genome dominance in the mesopolyploid Brassica oleracea.</title>
        <authorList>
            <person name="Parkin I.A."/>
            <person name="Koh C."/>
            <person name="Tang H."/>
            <person name="Robinson S.J."/>
            <person name="Kagale S."/>
            <person name="Clarke W.E."/>
            <person name="Town C.D."/>
            <person name="Nixon J."/>
            <person name="Krishnakumar V."/>
            <person name="Bidwell S.L."/>
            <person name="Denoeud F."/>
            <person name="Belcram H."/>
            <person name="Links M.G."/>
            <person name="Just J."/>
            <person name="Clarke C."/>
            <person name="Bender T."/>
            <person name="Huebert T."/>
            <person name="Mason A.S."/>
            <person name="Pires J.C."/>
            <person name="Barker G."/>
            <person name="Moore J."/>
            <person name="Walley P.G."/>
            <person name="Manoli S."/>
            <person name="Batley J."/>
            <person name="Edwards D."/>
            <person name="Nelson M.N."/>
            <person name="Wang X."/>
            <person name="Paterson A.H."/>
            <person name="King G."/>
            <person name="Bancroft I."/>
            <person name="Chalhoub B."/>
            <person name="Sharpe A.G."/>
        </authorList>
    </citation>
    <scope>NUCLEOTIDE SEQUENCE</scope>
    <source>
        <strain evidence="22 23">cv. TO1000</strain>
    </source>
</reference>
<keyword evidence="10 17" id="KW-0106">Calcium</keyword>
<evidence type="ECO:0000256" key="12">
    <source>
        <dbReference type="ARBA" id="ARBA00023004"/>
    </source>
</evidence>
<evidence type="ECO:0000256" key="1">
    <source>
        <dbReference type="ARBA" id="ARBA00000189"/>
    </source>
</evidence>
<dbReference type="InterPro" id="IPR000823">
    <property type="entry name" value="Peroxidase_pln"/>
</dbReference>
<comment type="cofactor">
    <cofactor evidence="17 20">
        <name>Ca(2+)</name>
        <dbReference type="ChEBI" id="CHEBI:29108"/>
    </cofactor>
    <text evidence="17 20">Binds 2 calcium ions per subunit.</text>
</comment>
<evidence type="ECO:0000256" key="9">
    <source>
        <dbReference type="ARBA" id="ARBA00022729"/>
    </source>
</evidence>
<feature type="binding site" evidence="17">
    <location>
        <position position="86"/>
    </location>
    <ligand>
        <name>Ca(2+)</name>
        <dbReference type="ChEBI" id="CHEBI:29108"/>
        <label>1</label>
    </ligand>
</feature>
<dbReference type="FunFam" id="1.10.420.10:FF:000007">
    <property type="entry name" value="Peroxidase"/>
    <property type="match status" value="1"/>
</dbReference>
<dbReference type="FunFam" id="1.10.520.10:FF:000008">
    <property type="entry name" value="Peroxidase"/>
    <property type="match status" value="1"/>
</dbReference>
<feature type="chain" id="PRO_5005113215" description="Peroxidase" evidence="20">
    <location>
        <begin position="22"/>
        <end position="323"/>
    </location>
</feature>
<evidence type="ECO:0000256" key="15">
    <source>
        <dbReference type="PIRSR" id="PIRSR600823-1"/>
    </source>
</evidence>
<evidence type="ECO:0000256" key="5">
    <source>
        <dbReference type="ARBA" id="ARBA00022525"/>
    </source>
</evidence>
<evidence type="ECO:0000256" key="17">
    <source>
        <dbReference type="PIRSR" id="PIRSR600823-3"/>
    </source>
</evidence>
<comment type="function">
    <text evidence="2">Removal of H(2)O(2), oxidation of toxic reductants, biosynthesis and degradation of lignin, suberization, auxin catabolism, response to environmental stresses such as wounding, pathogen attack and oxidative stress. These functions might be dependent on each isozyme/isoform in each plant tissue.</text>
</comment>
<dbReference type="InterPro" id="IPR019793">
    <property type="entry name" value="Peroxidases_heam-ligand_BS"/>
</dbReference>
<feature type="binding site" evidence="17">
    <location>
        <position position="64"/>
    </location>
    <ligand>
        <name>Ca(2+)</name>
        <dbReference type="ChEBI" id="CHEBI:29108"/>
        <label>1</label>
    </ligand>
</feature>
<sequence>MKIAKFSVLLLILYIFPVAFSQLRVGFYSQSCPNAEIIVQNLVRERFGLDPSITAALTRMHFHDCFVQGCDASLLIDPTTTQPSPEKNAGPNGSVRGYELIDEIKTALEAQCPSKVSCADIVTLATRDSVFLGGGPSYVVPTGRRDGFVSNSEDAEGILPGPGLPVPDMLTFFGNKGMDVFDAVALLGAHTVGIGSCGNFVDRLTNFQGTGQPDPTMDPGLAGRLRNTCSAGGSQFAALDQSTPFAPFSFDNLFYTQIRERKGVLLLDHLLATHPSTSGVVFQYAANNELFKRQFAIAMVKMGSVDVLTGFAGEIRRNCRAFN</sequence>
<dbReference type="Gene3D" id="1.10.520.10">
    <property type="match status" value="1"/>
</dbReference>
<dbReference type="Pfam" id="PF00141">
    <property type="entry name" value="peroxidase"/>
    <property type="match status" value="1"/>
</dbReference>
<dbReference type="InterPro" id="IPR010255">
    <property type="entry name" value="Haem_peroxidase_sf"/>
</dbReference>
<proteinExistence type="inferred from homology"/>
<comment type="similarity">
    <text evidence="3">Belongs to the peroxidase family. Ascorbate peroxidase subfamily.</text>
</comment>
<dbReference type="PROSITE" id="PS50873">
    <property type="entry name" value="PEROXIDASE_4"/>
    <property type="match status" value="1"/>
</dbReference>
<evidence type="ECO:0000259" key="21">
    <source>
        <dbReference type="PROSITE" id="PS50873"/>
    </source>
</evidence>
<dbReference type="HOGENOM" id="CLU_010543_0_1_1"/>
<name>A0A0D3B9J9_BRAOL</name>
<feature type="binding site" evidence="17">
    <location>
        <position position="67"/>
    </location>
    <ligand>
        <name>Ca(2+)</name>
        <dbReference type="ChEBI" id="CHEBI:29108"/>
        <label>1</label>
    </ligand>
</feature>
<organism evidence="22 23">
    <name type="scientific">Brassica oleracea var. oleracea</name>
    <dbReference type="NCBI Taxonomy" id="109376"/>
    <lineage>
        <taxon>Eukaryota</taxon>
        <taxon>Viridiplantae</taxon>
        <taxon>Streptophyta</taxon>
        <taxon>Embryophyta</taxon>
        <taxon>Tracheophyta</taxon>
        <taxon>Spermatophyta</taxon>
        <taxon>Magnoliopsida</taxon>
        <taxon>eudicotyledons</taxon>
        <taxon>Gunneridae</taxon>
        <taxon>Pentapetalae</taxon>
        <taxon>rosids</taxon>
        <taxon>malvids</taxon>
        <taxon>Brassicales</taxon>
        <taxon>Brassicaceae</taxon>
        <taxon>Brassiceae</taxon>
        <taxon>Brassica</taxon>
    </lineage>
</organism>
<feature type="disulfide bond" evidence="19">
    <location>
        <begin position="197"/>
        <end position="229"/>
    </location>
</feature>
<keyword evidence="12 17" id="KW-0408">Iron</keyword>
<dbReference type="GO" id="GO:0140825">
    <property type="term" value="F:lactoperoxidase activity"/>
    <property type="evidence" value="ECO:0007669"/>
    <property type="project" value="UniProtKB-EC"/>
</dbReference>
<feature type="binding site" evidence="17">
    <location>
        <position position="73"/>
    </location>
    <ligand>
        <name>Ca(2+)</name>
        <dbReference type="ChEBI" id="CHEBI:29108"/>
        <label>1</label>
    </ligand>
</feature>
<evidence type="ECO:0000256" key="19">
    <source>
        <dbReference type="PIRSR" id="PIRSR600823-5"/>
    </source>
</evidence>
<dbReference type="SUPFAM" id="SSF48113">
    <property type="entry name" value="Heme-dependent peroxidases"/>
    <property type="match status" value="1"/>
</dbReference>
<dbReference type="Gramene" id="Bo3g057140.1">
    <property type="protein sequence ID" value="Bo3g057140.1"/>
    <property type="gene ID" value="Bo3g057140"/>
</dbReference>
<dbReference type="PANTHER" id="PTHR31517:SF59">
    <property type="entry name" value="PEROXIDASE"/>
    <property type="match status" value="1"/>
</dbReference>
<comment type="catalytic activity">
    <reaction evidence="1 20">
        <text>2 a phenolic donor + H2O2 = 2 a phenolic radical donor + 2 H2O</text>
        <dbReference type="Rhea" id="RHEA:56136"/>
        <dbReference type="ChEBI" id="CHEBI:15377"/>
        <dbReference type="ChEBI" id="CHEBI:16240"/>
        <dbReference type="ChEBI" id="CHEBI:139520"/>
        <dbReference type="ChEBI" id="CHEBI:139521"/>
        <dbReference type="EC" id="1.11.1.7"/>
    </reaction>
</comment>
<keyword evidence="6 20" id="KW-0575">Peroxidase</keyword>
<protein>
    <recommendedName>
        <fullName evidence="4 20">Peroxidase</fullName>
        <ecNumber evidence="4 20">1.11.1.7</ecNumber>
    </recommendedName>
</protein>
<dbReference type="RefSeq" id="XP_013627010.1">
    <property type="nucleotide sequence ID" value="XM_013771556.1"/>
</dbReference>
<dbReference type="InterPro" id="IPR033905">
    <property type="entry name" value="Secretory_peroxidase"/>
</dbReference>
<dbReference type="GeneID" id="106333069"/>
<evidence type="ECO:0000313" key="23">
    <source>
        <dbReference type="Proteomes" id="UP000032141"/>
    </source>
</evidence>
<dbReference type="GO" id="GO:0046872">
    <property type="term" value="F:metal ion binding"/>
    <property type="evidence" value="ECO:0007669"/>
    <property type="project" value="UniProtKB-UniRule"/>
</dbReference>
<dbReference type="GO" id="GO:0071456">
    <property type="term" value="P:cellular response to hypoxia"/>
    <property type="evidence" value="ECO:0007669"/>
    <property type="project" value="EnsemblPlants"/>
</dbReference>
<evidence type="ECO:0000256" key="4">
    <source>
        <dbReference type="ARBA" id="ARBA00012313"/>
    </source>
</evidence>
<evidence type="ECO:0000256" key="20">
    <source>
        <dbReference type="RuleBase" id="RU362060"/>
    </source>
</evidence>
<feature type="active site" description="Proton acceptor" evidence="15">
    <location>
        <position position="63"/>
    </location>
</feature>
<evidence type="ECO:0000256" key="11">
    <source>
        <dbReference type="ARBA" id="ARBA00023002"/>
    </source>
</evidence>
<keyword evidence="11 20" id="KW-0560">Oxidoreductase</keyword>
<feature type="binding site" evidence="17">
    <location>
        <position position="240"/>
    </location>
    <ligand>
        <name>Ca(2+)</name>
        <dbReference type="ChEBI" id="CHEBI:29108"/>
        <label>2</label>
    </ligand>
</feature>
<dbReference type="PROSITE" id="PS00435">
    <property type="entry name" value="PEROXIDASE_1"/>
    <property type="match status" value="1"/>
</dbReference>
<feature type="binding site" evidence="17">
    <location>
        <position position="243"/>
    </location>
    <ligand>
        <name>Ca(2+)</name>
        <dbReference type="ChEBI" id="CHEBI:29108"/>
        <label>2</label>
    </ligand>
</feature>
<feature type="disulfide bond" evidence="19">
    <location>
        <begin position="65"/>
        <end position="70"/>
    </location>
</feature>
<evidence type="ECO:0000256" key="18">
    <source>
        <dbReference type="PIRSR" id="PIRSR600823-4"/>
    </source>
</evidence>
<keyword evidence="14 20" id="KW-0376">Hydrogen peroxide</keyword>
<dbReference type="Gene3D" id="1.10.420.10">
    <property type="entry name" value="Peroxidase, domain 2"/>
    <property type="match status" value="1"/>
</dbReference>
<evidence type="ECO:0000256" key="7">
    <source>
        <dbReference type="ARBA" id="ARBA00022617"/>
    </source>
</evidence>